<evidence type="ECO:0000313" key="3">
    <source>
        <dbReference type="EMBL" id="KAL0103241.1"/>
    </source>
</evidence>
<feature type="domain" description="Thioester reductase (TE)" evidence="2">
    <location>
        <begin position="10"/>
        <end position="109"/>
    </location>
</feature>
<keyword evidence="1" id="KW-0521">NADP</keyword>
<keyword evidence="1" id="KW-0560">Oxidoreductase</keyword>
<dbReference type="EMBL" id="JADYXP020000021">
    <property type="protein sequence ID" value="KAL0103241.1"/>
    <property type="molecule type" value="Genomic_DNA"/>
</dbReference>
<comment type="caution">
    <text evidence="3">The sequence shown here is derived from an EMBL/GenBank/DDBJ whole genome shotgun (WGS) entry which is preliminary data.</text>
</comment>
<dbReference type="Gene3D" id="3.40.50.720">
    <property type="entry name" value="NAD(P)-binding Rossmann-like Domain"/>
    <property type="match status" value="1"/>
</dbReference>
<comment type="similarity">
    <text evidence="1">Belongs to the fatty acyl-CoA reductase family.</text>
</comment>
<dbReference type="SUPFAM" id="SSF51735">
    <property type="entry name" value="NAD(P)-binding Rossmann-fold domains"/>
    <property type="match status" value="1"/>
</dbReference>
<dbReference type="InterPro" id="IPR026055">
    <property type="entry name" value="FAR"/>
</dbReference>
<comment type="function">
    <text evidence="1">Catalyzes the reduction of fatty acyl-CoA to fatty alcohols.</text>
</comment>
<evidence type="ECO:0000256" key="1">
    <source>
        <dbReference type="RuleBase" id="RU363097"/>
    </source>
</evidence>
<dbReference type="GO" id="GO:0080019">
    <property type="term" value="F:alcohol-forming very long-chain fatty acyl-CoA reductase activity"/>
    <property type="evidence" value="ECO:0007669"/>
    <property type="project" value="InterPro"/>
</dbReference>
<organism evidence="3 4">
    <name type="scientific">Cardiocondyla obscurior</name>
    <dbReference type="NCBI Taxonomy" id="286306"/>
    <lineage>
        <taxon>Eukaryota</taxon>
        <taxon>Metazoa</taxon>
        <taxon>Ecdysozoa</taxon>
        <taxon>Arthropoda</taxon>
        <taxon>Hexapoda</taxon>
        <taxon>Insecta</taxon>
        <taxon>Pterygota</taxon>
        <taxon>Neoptera</taxon>
        <taxon>Endopterygota</taxon>
        <taxon>Hymenoptera</taxon>
        <taxon>Apocrita</taxon>
        <taxon>Aculeata</taxon>
        <taxon>Formicoidea</taxon>
        <taxon>Formicidae</taxon>
        <taxon>Myrmicinae</taxon>
        <taxon>Cardiocondyla</taxon>
    </lineage>
</organism>
<evidence type="ECO:0000259" key="2">
    <source>
        <dbReference type="Pfam" id="PF07993"/>
    </source>
</evidence>
<dbReference type="PANTHER" id="PTHR11011">
    <property type="entry name" value="MALE STERILITY PROTEIN 2-RELATED"/>
    <property type="match status" value="1"/>
</dbReference>
<reference evidence="3 4" key="1">
    <citation type="submission" date="2023-03" db="EMBL/GenBank/DDBJ databases">
        <title>High recombination rates correlate with genetic variation in Cardiocondyla obscurior ants.</title>
        <authorList>
            <person name="Errbii M."/>
        </authorList>
    </citation>
    <scope>NUCLEOTIDE SEQUENCE [LARGE SCALE GENOMIC DNA]</scope>
    <source>
        <strain evidence="3">Alpha-2009</strain>
        <tissue evidence="3">Whole body</tissue>
    </source>
</reference>
<keyword evidence="1" id="KW-0444">Lipid biosynthesis</keyword>
<sequence length="155" mass="17723">MITIAESLDEHTLNIFTAKCLEYAPNTYIFTKNLSERIILDYSSSLPCAIIRPSSVSPSIKEPMPGWIDNLYGPIGLYVGGGKGIVRIGHCKKSTTENNVPVDAVINAILVTTWKLGLTRYRIFIIIYRYIDFRFSNAYFFFHYLALRPIQQFLF</sequence>
<keyword evidence="4" id="KW-1185">Reference proteome</keyword>
<dbReference type="InterPro" id="IPR013120">
    <property type="entry name" value="FAR_NAD-bd"/>
</dbReference>
<dbReference type="AlphaFoldDB" id="A0AAW2ELL0"/>
<accession>A0AAW2ELL0</accession>
<dbReference type="PANTHER" id="PTHR11011:SF24">
    <property type="entry name" value="FATTY ACYL-COA REDUCTASE"/>
    <property type="match status" value="1"/>
</dbReference>
<comment type="catalytic activity">
    <reaction evidence="1">
        <text>a long-chain fatty acyl-CoA + 2 NADPH + 2 H(+) = a long-chain primary fatty alcohol + 2 NADP(+) + CoA</text>
        <dbReference type="Rhea" id="RHEA:52716"/>
        <dbReference type="ChEBI" id="CHEBI:15378"/>
        <dbReference type="ChEBI" id="CHEBI:57287"/>
        <dbReference type="ChEBI" id="CHEBI:57783"/>
        <dbReference type="ChEBI" id="CHEBI:58349"/>
        <dbReference type="ChEBI" id="CHEBI:77396"/>
        <dbReference type="ChEBI" id="CHEBI:83139"/>
        <dbReference type="EC" id="1.2.1.84"/>
    </reaction>
</comment>
<dbReference type="Proteomes" id="UP001430953">
    <property type="component" value="Unassembled WGS sequence"/>
</dbReference>
<dbReference type="GO" id="GO:0005777">
    <property type="term" value="C:peroxisome"/>
    <property type="evidence" value="ECO:0007669"/>
    <property type="project" value="TreeGrafter"/>
</dbReference>
<proteinExistence type="inferred from homology"/>
<name>A0AAW2ELL0_9HYME</name>
<gene>
    <name evidence="3" type="ORF">PUN28_017512</name>
</gene>
<evidence type="ECO:0000313" key="4">
    <source>
        <dbReference type="Proteomes" id="UP001430953"/>
    </source>
</evidence>
<dbReference type="GO" id="GO:0102965">
    <property type="term" value="F:alcohol-forming long-chain fatty acyl-CoA reductase activity"/>
    <property type="evidence" value="ECO:0007669"/>
    <property type="project" value="UniProtKB-EC"/>
</dbReference>
<dbReference type="GO" id="GO:0035336">
    <property type="term" value="P:long-chain fatty-acyl-CoA metabolic process"/>
    <property type="evidence" value="ECO:0007669"/>
    <property type="project" value="TreeGrafter"/>
</dbReference>
<keyword evidence="1" id="KW-0443">Lipid metabolism</keyword>
<dbReference type="InterPro" id="IPR036291">
    <property type="entry name" value="NAD(P)-bd_dom_sf"/>
</dbReference>
<protein>
    <recommendedName>
        <fullName evidence="1">Fatty acyl-CoA reductase</fullName>
        <ecNumber evidence="1">1.2.1.84</ecNumber>
    </recommendedName>
</protein>
<dbReference type="EC" id="1.2.1.84" evidence="1"/>
<dbReference type="Pfam" id="PF07993">
    <property type="entry name" value="NAD_binding_4"/>
    <property type="match status" value="1"/>
</dbReference>